<dbReference type="InterPro" id="IPR050746">
    <property type="entry name" value="DAACS"/>
</dbReference>
<comment type="subcellular location">
    <subcellularLocation>
        <location evidence="1 6">Membrane</location>
        <topology evidence="1 6">Multi-pass membrane protein</topology>
    </subcellularLocation>
</comment>
<dbReference type="GO" id="GO:0005886">
    <property type="term" value="C:plasma membrane"/>
    <property type="evidence" value="ECO:0007669"/>
    <property type="project" value="TreeGrafter"/>
</dbReference>
<keyword evidence="6" id="KW-0769">Symport</keyword>
<feature type="transmembrane region" description="Helical" evidence="6">
    <location>
        <begin position="15"/>
        <end position="34"/>
    </location>
</feature>
<comment type="caution">
    <text evidence="7">The sequence shown here is derived from an EMBL/GenBank/DDBJ whole genome shotgun (WGS) entry which is preliminary data.</text>
</comment>
<evidence type="ECO:0000256" key="4">
    <source>
        <dbReference type="ARBA" id="ARBA00022989"/>
    </source>
</evidence>
<evidence type="ECO:0000256" key="5">
    <source>
        <dbReference type="ARBA" id="ARBA00023136"/>
    </source>
</evidence>
<dbReference type="AlphaFoldDB" id="A0A9D4ZGD9"/>
<feature type="transmembrane region" description="Helical" evidence="6">
    <location>
        <begin position="168"/>
        <end position="185"/>
    </location>
</feature>
<dbReference type="GO" id="GO:0005313">
    <property type="term" value="F:L-glutamate transmembrane transporter activity"/>
    <property type="evidence" value="ECO:0007669"/>
    <property type="project" value="TreeGrafter"/>
</dbReference>
<dbReference type="Pfam" id="PF00375">
    <property type="entry name" value="SDF"/>
    <property type="match status" value="1"/>
</dbReference>
<dbReference type="InterPro" id="IPR001991">
    <property type="entry name" value="Na-dicarboxylate_symporter"/>
</dbReference>
<feature type="transmembrane region" description="Helical" evidence="6">
    <location>
        <begin position="60"/>
        <end position="79"/>
    </location>
</feature>
<reference evidence="7" key="1">
    <citation type="submission" date="2021-01" db="EMBL/GenBank/DDBJ databases">
        <title>Adiantum capillus-veneris genome.</title>
        <authorList>
            <person name="Fang Y."/>
            <person name="Liao Q."/>
        </authorList>
    </citation>
    <scope>NUCLEOTIDE SEQUENCE</scope>
    <source>
        <strain evidence="7">H3</strain>
        <tissue evidence="7">Leaf</tissue>
    </source>
</reference>
<dbReference type="InterPro" id="IPR036458">
    <property type="entry name" value="Na:dicarbo_symporter_sf"/>
</dbReference>
<gene>
    <name evidence="7" type="ORF">GOP47_0010474</name>
</gene>
<dbReference type="GO" id="GO:0015501">
    <property type="term" value="F:glutamate:sodium symporter activity"/>
    <property type="evidence" value="ECO:0007669"/>
    <property type="project" value="TreeGrafter"/>
</dbReference>
<dbReference type="Proteomes" id="UP000886520">
    <property type="component" value="Chromosome 10"/>
</dbReference>
<keyword evidence="8" id="KW-1185">Reference proteome</keyword>
<protein>
    <recommendedName>
        <fullName evidence="6">Amino acid transporter</fullName>
    </recommendedName>
</protein>
<sequence length="459" mass="49023">MLQQIQSKLFKKESLLWWTLLGVVVGIGLGGGLYNLNCSSLTIELIGYPGELMIQALEELVLPLIVLALMSGVFSLRNTNDGTGRITRWSLSYYLLSMILAVGLGISLVYAIRPGRGAPFDDSGIIGCSSDNSTSSSDSESSTVESLLNIGRNMIPTNIVSAASTSNFLGVITFAIIFAFSLNTLGEKAEVFVQLVEVCNEAVMKIVFAVILFTPVGVASLIAKTILNACSISLLLKSLGLYIVTVLSGLLIHSIIVLPTTVFLLSGRNPARVFRSFSPALIMGFSTSSSAASMPVTMECGENYGCDRNIVQFVVPLGTNINRDGAALYEAVAVIFICQANGVSLSVGNVVAIALSATLAAIGSASIPNSALVSLVTVLQAVSMTEYISDITILYSVDWIIGMFRTAVNIWGDACACVIVDTWEKQRSRKKDLPEHTVTAKGKHLLVEQTDYLELQGHQ</sequence>
<dbReference type="Gene3D" id="1.10.3860.10">
    <property type="entry name" value="Sodium:dicarboxylate symporter"/>
    <property type="match status" value="1"/>
</dbReference>
<evidence type="ECO:0000256" key="2">
    <source>
        <dbReference type="ARBA" id="ARBA00022448"/>
    </source>
</evidence>
<dbReference type="PANTHER" id="PTHR11958">
    <property type="entry name" value="SODIUM/DICARBOXYLATE SYMPORTER-RELATED"/>
    <property type="match status" value="1"/>
</dbReference>
<evidence type="ECO:0000313" key="8">
    <source>
        <dbReference type="Proteomes" id="UP000886520"/>
    </source>
</evidence>
<feature type="transmembrane region" description="Helical" evidence="6">
    <location>
        <begin position="206"/>
        <end position="227"/>
    </location>
</feature>
<keyword evidence="4 6" id="KW-1133">Transmembrane helix</keyword>
<dbReference type="PANTHER" id="PTHR11958:SF63">
    <property type="entry name" value="AMINO ACID TRANSPORTER"/>
    <property type="match status" value="1"/>
</dbReference>
<proteinExistence type="inferred from homology"/>
<dbReference type="SUPFAM" id="SSF118215">
    <property type="entry name" value="Proton glutamate symport protein"/>
    <property type="match status" value="1"/>
</dbReference>
<comment type="similarity">
    <text evidence="6">Belongs to the dicarboxylate/amino acid:cation symporter (DAACS) (TC 2.A.23) family.</text>
</comment>
<dbReference type="PRINTS" id="PR00173">
    <property type="entry name" value="EDTRNSPORT"/>
</dbReference>
<feature type="transmembrane region" description="Helical" evidence="6">
    <location>
        <begin position="239"/>
        <end position="265"/>
    </location>
</feature>
<keyword evidence="5 6" id="KW-0472">Membrane</keyword>
<dbReference type="GO" id="GO:0015175">
    <property type="term" value="F:neutral L-amino acid transmembrane transporter activity"/>
    <property type="evidence" value="ECO:0007669"/>
    <property type="project" value="TreeGrafter"/>
</dbReference>
<evidence type="ECO:0000313" key="7">
    <source>
        <dbReference type="EMBL" id="KAI5074513.1"/>
    </source>
</evidence>
<keyword evidence="2 6" id="KW-0813">Transport</keyword>
<evidence type="ECO:0000256" key="1">
    <source>
        <dbReference type="ARBA" id="ARBA00004141"/>
    </source>
</evidence>
<accession>A0A9D4ZGD9</accession>
<name>A0A9D4ZGD9_ADICA</name>
<organism evidence="7 8">
    <name type="scientific">Adiantum capillus-veneris</name>
    <name type="common">Maidenhair fern</name>
    <dbReference type="NCBI Taxonomy" id="13818"/>
    <lineage>
        <taxon>Eukaryota</taxon>
        <taxon>Viridiplantae</taxon>
        <taxon>Streptophyta</taxon>
        <taxon>Embryophyta</taxon>
        <taxon>Tracheophyta</taxon>
        <taxon>Polypodiopsida</taxon>
        <taxon>Polypodiidae</taxon>
        <taxon>Polypodiales</taxon>
        <taxon>Pteridineae</taxon>
        <taxon>Pteridaceae</taxon>
        <taxon>Vittarioideae</taxon>
        <taxon>Adiantum</taxon>
    </lineage>
</organism>
<dbReference type="EMBL" id="JABFUD020000010">
    <property type="protein sequence ID" value="KAI5074513.1"/>
    <property type="molecule type" value="Genomic_DNA"/>
</dbReference>
<dbReference type="OrthoDB" id="5877963at2759"/>
<feature type="transmembrane region" description="Helical" evidence="6">
    <location>
        <begin position="91"/>
        <end position="112"/>
    </location>
</feature>
<keyword evidence="3 6" id="KW-0812">Transmembrane</keyword>
<evidence type="ECO:0000256" key="6">
    <source>
        <dbReference type="RuleBase" id="RU361216"/>
    </source>
</evidence>
<evidence type="ECO:0000256" key="3">
    <source>
        <dbReference type="ARBA" id="ARBA00022692"/>
    </source>
</evidence>